<evidence type="ECO:0000313" key="2">
    <source>
        <dbReference type="Proteomes" id="UP001183777"/>
    </source>
</evidence>
<dbReference type="RefSeq" id="WP_267950959.1">
    <property type="nucleotide sequence ID" value="NZ_JAVREX010000011.1"/>
</dbReference>
<evidence type="ECO:0000313" key="1">
    <source>
        <dbReference type="EMBL" id="MDT0430799.1"/>
    </source>
</evidence>
<keyword evidence="2" id="KW-1185">Reference proteome</keyword>
<comment type="caution">
    <text evidence="1">The sequence shown here is derived from an EMBL/GenBank/DDBJ whole genome shotgun (WGS) entry which is preliminary data.</text>
</comment>
<gene>
    <name evidence="1" type="ORF">RM649_24540</name>
</gene>
<proteinExistence type="predicted"/>
<dbReference type="EMBL" id="JAVREX010000011">
    <property type="protein sequence ID" value="MDT0430799.1"/>
    <property type="molecule type" value="Genomic_DNA"/>
</dbReference>
<organism evidence="1 2">
    <name type="scientific">Streptomyces salyersiae</name>
    <dbReference type="NCBI Taxonomy" id="3075530"/>
    <lineage>
        <taxon>Bacteria</taxon>
        <taxon>Bacillati</taxon>
        <taxon>Actinomycetota</taxon>
        <taxon>Actinomycetes</taxon>
        <taxon>Kitasatosporales</taxon>
        <taxon>Streptomycetaceae</taxon>
        <taxon>Streptomyces</taxon>
    </lineage>
</organism>
<protein>
    <submittedName>
        <fullName evidence="1">Uncharacterized protein</fullName>
    </submittedName>
</protein>
<accession>A0ABU2RTX2</accession>
<sequence>MSTTRPLALVTGARADKVLPDRLKSELHRKMAEPGSGDQE</sequence>
<dbReference type="Proteomes" id="UP001183777">
    <property type="component" value="Unassembled WGS sequence"/>
</dbReference>
<name>A0ABU2RTX2_9ACTN</name>
<reference evidence="2" key="1">
    <citation type="submission" date="2023-07" db="EMBL/GenBank/DDBJ databases">
        <title>30 novel species of actinomycetes from the DSMZ collection.</title>
        <authorList>
            <person name="Nouioui I."/>
        </authorList>
    </citation>
    <scope>NUCLEOTIDE SEQUENCE [LARGE SCALE GENOMIC DNA]</scope>
    <source>
        <strain evidence="2">DSM 41770</strain>
    </source>
</reference>